<gene>
    <name evidence="6" type="ORF">RCOM_0897650</name>
</gene>
<keyword evidence="7" id="KW-1185">Reference proteome</keyword>
<dbReference type="InterPro" id="IPR003441">
    <property type="entry name" value="NAC-dom"/>
</dbReference>
<dbReference type="KEGG" id="rcu:8271382"/>
<evidence type="ECO:0000256" key="4">
    <source>
        <dbReference type="ARBA" id="ARBA00023242"/>
    </source>
</evidence>
<dbReference type="Gene3D" id="2.170.150.80">
    <property type="entry name" value="NAC domain"/>
    <property type="match status" value="1"/>
</dbReference>
<evidence type="ECO:0000256" key="2">
    <source>
        <dbReference type="ARBA" id="ARBA00023125"/>
    </source>
</evidence>
<dbReference type="GO" id="GO:0006355">
    <property type="term" value="P:regulation of DNA-templated transcription"/>
    <property type="evidence" value="ECO:0007669"/>
    <property type="project" value="InterPro"/>
</dbReference>
<dbReference type="GO" id="GO:0003677">
    <property type="term" value="F:DNA binding"/>
    <property type="evidence" value="ECO:0007669"/>
    <property type="project" value="UniProtKB-KW"/>
</dbReference>
<dbReference type="AlphaFoldDB" id="B9RV00"/>
<name>B9RV00_RICCO</name>
<dbReference type="PANTHER" id="PTHR31719">
    <property type="entry name" value="NAC TRANSCRIPTION FACTOR 56"/>
    <property type="match status" value="1"/>
</dbReference>
<dbReference type="eggNOG" id="ENOG502RZK3">
    <property type="taxonomic scope" value="Eukaryota"/>
</dbReference>
<dbReference type="InterPro" id="IPR036093">
    <property type="entry name" value="NAC_dom_sf"/>
</dbReference>
<keyword evidence="2" id="KW-0238">DNA-binding</keyword>
<dbReference type="PROSITE" id="PS51005">
    <property type="entry name" value="NAC"/>
    <property type="match status" value="1"/>
</dbReference>
<evidence type="ECO:0000313" key="6">
    <source>
        <dbReference type="EMBL" id="EEF44733.1"/>
    </source>
</evidence>
<dbReference type="PANTHER" id="PTHR31719:SF216">
    <property type="entry name" value="NAC DOMAIN-CONTAINING PROTEIN 68-LIKE"/>
    <property type="match status" value="1"/>
</dbReference>
<accession>B9RV00</accession>
<keyword evidence="3" id="KW-0804">Transcription</keyword>
<dbReference type="EMBL" id="EQ973818">
    <property type="protein sequence ID" value="EEF44733.1"/>
    <property type="molecule type" value="Genomic_DNA"/>
</dbReference>
<dbReference type="Proteomes" id="UP000008311">
    <property type="component" value="Unassembled WGS sequence"/>
</dbReference>
<evidence type="ECO:0000313" key="7">
    <source>
        <dbReference type="Proteomes" id="UP000008311"/>
    </source>
</evidence>
<sequence length="320" mass="36562">MEYTADPTSNNVSGILDSLINDNETDITAINVAVAVADHDMPDADIVPAVDNNNREEGEYLKILPPGYKFKPSDGELIVHYLQRKILNQTLPPHRINELEMYKFNPETLAADYASSGNGGREEWYFFSPRDQKYPNGSRLRRDPKCGYWKSTGAYKDVRFNGHKVGLKRLLVFYKRRSPFHKTDWIMHEFSINNPLDRRRPGIHDMELWQHDWVLCRVYNRIYNKPPKASSRPAQQPLEIENENHLPAQPIVGANGLDSSFAQMLEPASSSPSEFPCHQIQLPSDLEYDSHLPRADQMPENDDNAITSSLEVITNKISAL</sequence>
<feature type="domain" description="NAC" evidence="5">
    <location>
        <begin position="64"/>
        <end position="221"/>
    </location>
</feature>
<dbReference type="OrthoDB" id="1927959at2759"/>
<reference evidence="7" key="1">
    <citation type="journal article" date="2010" name="Nat. Biotechnol.">
        <title>Draft genome sequence of the oilseed species Ricinus communis.</title>
        <authorList>
            <person name="Chan A.P."/>
            <person name="Crabtree J."/>
            <person name="Zhao Q."/>
            <person name="Lorenzi H."/>
            <person name="Orvis J."/>
            <person name="Puiu D."/>
            <person name="Melake-Berhan A."/>
            <person name="Jones K.M."/>
            <person name="Redman J."/>
            <person name="Chen G."/>
            <person name="Cahoon E.B."/>
            <person name="Gedil M."/>
            <person name="Stanke M."/>
            <person name="Haas B.J."/>
            <person name="Wortman J.R."/>
            <person name="Fraser-Liggett C.M."/>
            <person name="Ravel J."/>
            <person name="Rabinowicz P.D."/>
        </authorList>
    </citation>
    <scope>NUCLEOTIDE SEQUENCE [LARGE SCALE GENOMIC DNA]</scope>
    <source>
        <strain evidence="7">cv. Hale</strain>
    </source>
</reference>
<evidence type="ECO:0000256" key="3">
    <source>
        <dbReference type="ARBA" id="ARBA00023163"/>
    </source>
</evidence>
<dbReference type="Pfam" id="PF02365">
    <property type="entry name" value="NAM"/>
    <property type="match status" value="1"/>
</dbReference>
<dbReference type="STRING" id="3988.B9RV00"/>
<keyword evidence="1" id="KW-0805">Transcription regulation</keyword>
<keyword evidence="4" id="KW-0539">Nucleus</keyword>
<protein>
    <submittedName>
        <fullName evidence="6">Transcription factor, putative</fullName>
    </submittedName>
</protein>
<evidence type="ECO:0000256" key="1">
    <source>
        <dbReference type="ARBA" id="ARBA00023015"/>
    </source>
</evidence>
<dbReference type="InParanoid" id="B9RV00"/>
<dbReference type="SUPFAM" id="SSF101941">
    <property type="entry name" value="NAC domain"/>
    <property type="match status" value="1"/>
</dbReference>
<proteinExistence type="predicted"/>
<organism evidence="6 7">
    <name type="scientific">Ricinus communis</name>
    <name type="common">Castor bean</name>
    <dbReference type="NCBI Taxonomy" id="3988"/>
    <lineage>
        <taxon>Eukaryota</taxon>
        <taxon>Viridiplantae</taxon>
        <taxon>Streptophyta</taxon>
        <taxon>Embryophyta</taxon>
        <taxon>Tracheophyta</taxon>
        <taxon>Spermatophyta</taxon>
        <taxon>Magnoliopsida</taxon>
        <taxon>eudicotyledons</taxon>
        <taxon>Gunneridae</taxon>
        <taxon>Pentapetalae</taxon>
        <taxon>rosids</taxon>
        <taxon>fabids</taxon>
        <taxon>Malpighiales</taxon>
        <taxon>Euphorbiaceae</taxon>
        <taxon>Acalyphoideae</taxon>
        <taxon>Acalypheae</taxon>
        <taxon>Ricinus</taxon>
    </lineage>
</organism>
<evidence type="ECO:0000259" key="5">
    <source>
        <dbReference type="PROSITE" id="PS51005"/>
    </source>
</evidence>